<sequence length="82" mass="9364">MSSLPPELSGALKNYRAHNREHRKAFLLELLNECDSYDFHILQQRLKHLGMTGFDLLGALPVELSVKIFSHLDPGDLCNCRE</sequence>
<dbReference type="Pfam" id="PF12937">
    <property type="entry name" value="F-box-like"/>
    <property type="match status" value="1"/>
</dbReference>
<dbReference type="EMBL" id="CAJVPL010000359">
    <property type="protein sequence ID" value="CAG8487518.1"/>
    <property type="molecule type" value="Genomic_DNA"/>
</dbReference>
<feature type="domain" description="F-box" evidence="1">
    <location>
        <begin position="54"/>
        <end position="82"/>
    </location>
</feature>
<keyword evidence="3" id="KW-1185">Reference proteome</keyword>
<dbReference type="SUPFAM" id="SSF81383">
    <property type="entry name" value="F-box domain"/>
    <property type="match status" value="1"/>
</dbReference>
<evidence type="ECO:0000259" key="1">
    <source>
        <dbReference type="PROSITE" id="PS50181"/>
    </source>
</evidence>
<gene>
    <name evidence="2" type="ORF">AGERDE_LOCUS3569</name>
</gene>
<name>A0A9N8ZAT7_9GLOM</name>
<dbReference type="OrthoDB" id="10257471at2759"/>
<reference evidence="2" key="1">
    <citation type="submission" date="2021-06" db="EMBL/GenBank/DDBJ databases">
        <authorList>
            <person name="Kallberg Y."/>
            <person name="Tangrot J."/>
            <person name="Rosling A."/>
        </authorList>
    </citation>
    <scope>NUCLEOTIDE SEQUENCE</scope>
    <source>
        <strain evidence="2">MT106</strain>
    </source>
</reference>
<protein>
    <submittedName>
        <fullName evidence="2">10126_t:CDS:1</fullName>
    </submittedName>
</protein>
<dbReference type="AlphaFoldDB" id="A0A9N8ZAT7"/>
<organism evidence="2 3">
    <name type="scientific">Ambispora gerdemannii</name>
    <dbReference type="NCBI Taxonomy" id="144530"/>
    <lineage>
        <taxon>Eukaryota</taxon>
        <taxon>Fungi</taxon>
        <taxon>Fungi incertae sedis</taxon>
        <taxon>Mucoromycota</taxon>
        <taxon>Glomeromycotina</taxon>
        <taxon>Glomeromycetes</taxon>
        <taxon>Archaeosporales</taxon>
        <taxon>Ambisporaceae</taxon>
        <taxon>Ambispora</taxon>
    </lineage>
</organism>
<dbReference type="InterPro" id="IPR036047">
    <property type="entry name" value="F-box-like_dom_sf"/>
</dbReference>
<dbReference type="PROSITE" id="PS50181">
    <property type="entry name" value="FBOX"/>
    <property type="match status" value="1"/>
</dbReference>
<dbReference type="InterPro" id="IPR001810">
    <property type="entry name" value="F-box_dom"/>
</dbReference>
<evidence type="ECO:0000313" key="3">
    <source>
        <dbReference type="Proteomes" id="UP000789831"/>
    </source>
</evidence>
<accession>A0A9N8ZAT7</accession>
<evidence type="ECO:0000313" key="2">
    <source>
        <dbReference type="EMBL" id="CAG8487518.1"/>
    </source>
</evidence>
<comment type="caution">
    <text evidence="2">The sequence shown here is derived from an EMBL/GenBank/DDBJ whole genome shotgun (WGS) entry which is preliminary data.</text>
</comment>
<dbReference type="Proteomes" id="UP000789831">
    <property type="component" value="Unassembled WGS sequence"/>
</dbReference>
<dbReference type="Gene3D" id="1.20.1280.50">
    <property type="match status" value="1"/>
</dbReference>
<proteinExistence type="predicted"/>